<gene>
    <name evidence="1" type="ORF">HPB48_019925</name>
</gene>
<accession>A0A9J6GCK8</accession>
<evidence type="ECO:0000313" key="1">
    <source>
        <dbReference type="EMBL" id="KAH9372527.1"/>
    </source>
</evidence>
<comment type="caution">
    <text evidence="1">The sequence shown here is derived from an EMBL/GenBank/DDBJ whole genome shotgun (WGS) entry which is preliminary data.</text>
</comment>
<dbReference type="AlphaFoldDB" id="A0A9J6GCK8"/>
<proteinExistence type="predicted"/>
<sequence length="78" mass="8893">MNDKHNTEHEFLRYDDPGSAGGIVRLFGHAEPAMSQRKKIRKLKHGAEQQVLKGLTQNSPRTVKYFIGERTAIDRAMD</sequence>
<protein>
    <submittedName>
        <fullName evidence="1">Uncharacterized protein</fullName>
    </submittedName>
</protein>
<organism evidence="1 2">
    <name type="scientific">Haemaphysalis longicornis</name>
    <name type="common">Bush tick</name>
    <dbReference type="NCBI Taxonomy" id="44386"/>
    <lineage>
        <taxon>Eukaryota</taxon>
        <taxon>Metazoa</taxon>
        <taxon>Ecdysozoa</taxon>
        <taxon>Arthropoda</taxon>
        <taxon>Chelicerata</taxon>
        <taxon>Arachnida</taxon>
        <taxon>Acari</taxon>
        <taxon>Parasitiformes</taxon>
        <taxon>Ixodida</taxon>
        <taxon>Ixodoidea</taxon>
        <taxon>Ixodidae</taxon>
        <taxon>Haemaphysalinae</taxon>
        <taxon>Haemaphysalis</taxon>
    </lineage>
</organism>
<dbReference type="VEuPathDB" id="VectorBase:HLOH_060934"/>
<name>A0A9J6GCK8_HAELO</name>
<keyword evidence="2" id="KW-1185">Reference proteome</keyword>
<reference evidence="1 2" key="1">
    <citation type="journal article" date="2020" name="Cell">
        <title>Large-Scale Comparative Analyses of Tick Genomes Elucidate Their Genetic Diversity and Vector Capacities.</title>
        <authorList>
            <consortium name="Tick Genome and Microbiome Consortium (TIGMIC)"/>
            <person name="Jia N."/>
            <person name="Wang J."/>
            <person name="Shi W."/>
            <person name="Du L."/>
            <person name="Sun Y."/>
            <person name="Zhan W."/>
            <person name="Jiang J.F."/>
            <person name="Wang Q."/>
            <person name="Zhang B."/>
            <person name="Ji P."/>
            <person name="Bell-Sakyi L."/>
            <person name="Cui X.M."/>
            <person name="Yuan T.T."/>
            <person name="Jiang B.G."/>
            <person name="Yang W.F."/>
            <person name="Lam T.T."/>
            <person name="Chang Q.C."/>
            <person name="Ding S.J."/>
            <person name="Wang X.J."/>
            <person name="Zhu J.G."/>
            <person name="Ruan X.D."/>
            <person name="Zhao L."/>
            <person name="Wei J.T."/>
            <person name="Ye R.Z."/>
            <person name="Que T.C."/>
            <person name="Du C.H."/>
            <person name="Zhou Y.H."/>
            <person name="Cheng J.X."/>
            <person name="Dai P.F."/>
            <person name="Guo W.B."/>
            <person name="Han X.H."/>
            <person name="Huang E.J."/>
            <person name="Li L.F."/>
            <person name="Wei W."/>
            <person name="Gao Y.C."/>
            <person name="Liu J.Z."/>
            <person name="Shao H.Z."/>
            <person name="Wang X."/>
            <person name="Wang C.C."/>
            <person name="Yang T.C."/>
            <person name="Huo Q.B."/>
            <person name="Li W."/>
            <person name="Chen H.Y."/>
            <person name="Chen S.E."/>
            <person name="Zhou L.G."/>
            <person name="Ni X.B."/>
            <person name="Tian J.H."/>
            <person name="Sheng Y."/>
            <person name="Liu T."/>
            <person name="Pan Y.S."/>
            <person name="Xia L.Y."/>
            <person name="Li J."/>
            <person name="Zhao F."/>
            <person name="Cao W.C."/>
        </authorList>
    </citation>
    <scope>NUCLEOTIDE SEQUENCE [LARGE SCALE GENOMIC DNA]</scope>
    <source>
        <strain evidence="1">HaeL-2018</strain>
    </source>
</reference>
<dbReference type="Proteomes" id="UP000821853">
    <property type="component" value="Chromosome 4"/>
</dbReference>
<evidence type="ECO:0000313" key="2">
    <source>
        <dbReference type="Proteomes" id="UP000821853"/>
    </source>
</evidence>
<dbReference type="EMBL" id="JABSTR010000006">
    <property type="protein sequence ID" value="KAH9372527.1"/>
    <property type="molecule type" value="Genomic_DNA"/>
</dbReference>